<evidence type="ECO:0000256" key="2">
    <source>
        <dbReference type="ARBA" id="ARBA00007165"/>
    </source>
</evidence>
<evidence type="ECO:0000313" key="8">
    <source>
        <dbReference type="Proteomes" id="UP001162881"/>
    </source>
</evidence>
<name>A0ABT0B9Z3_9SPHN</name>
<sequence>MAACAFVALGVWQVHRLHWKHDLIARVNARVHAAPVALPPSRQLASEDRQAHEYLRVALSGSYQPGQTALVRAATDLGSGYWAMTVLVTRDGRKVWINRGFMPDDATPATARRTVPSGPVEVTGLVRIDEPGGSLLQANKPALDRWYSRDLAALSTSRHAGETAPVFVDAQKETAKEPAGVTLPVPGLTVIRFPDNHLSYALTWFALAVLSLFGIFLAWRRAGRSLA</sequence>
<protein>
    <recommendedName>
        <fullName evidence="6">SURF1-like protein</fullName>
    </recommendedName>
</protein>
<keyword evidence="4 6" id="KW-1133">Transmembrane helix</keyword>
<evidence type="ECO:0000313" key="7">
    <source>
        <dbReference type="EMBL" id="MCJ2181764.1"/>
    </source>
</evidence>
<comment type="similarity">
    <text evidence="2 6">Belongs to the SURF1 family.</text>
</comment>
<evidence type="ECO:0000256" key="5">
    <source>
        <dbReference type="ARBA" id="ARBA00023136"/>
    </source>
</evidence>
<accession>A0ABT0B9Z3</accession>
<keyword evidence="6" id="KW-1003">Cell membrane</keyword>
<evidence type="ECO:0000256" key="4">
    <source>
        <dbReference type="ARBA" id="ARBA00022989"/>
    </source>
</evidence>
<feature type="transmembrane region" description="Helical" evidence="6">
    <location>
        <begin position="198"/>
        <end position="219"/>
    </location>
</feature>
<dbReference type="InterPro" id="IPR045214">
    <property type="entry name" value="Surf1/Surf4"/>
</dbReference>
<dbReference type="PANTHER" id="PTHR23427:SF2">
    <property type="entry name" value="SURFEIT LOCUS PROTEIN 1"/>
    <property type="match status" value="1"/>
</dbReference>
<dbReference type="InterPro" id="IPR002994">
    <property type="entry name" value="Surf1/Shy1"/>
</dbReference>
<dbReference type="Proteomes" id="UP001162881">
    <property type="component" value="Unassembled WGS sequence"/>
</dbReference>
<keyword evidence="5 6" id="KW-0472">Membrane</keyword>
<gene>
    <name evidence="7" type="ORF">MTR62_03455</name>
</gene>
<evidence type="ECO:0000256" key="6">
    <source>
        <dbReference type="RuleBase" id="RU363076"/>
    </source>
</evidence>
<reference evidence="7" key="1">
    <citation type="submission" date="2022-03" db="EMBL/GenBank/DDBJ databases">
        <title>Identification of a novel bacterium isolated from mangrove sediments.</title>
        <authorList>
            <person name="Pan X."/>
        </authorList>
    </citation>
    <scope>NUCLEOTIDE SEQUENCE</scope>
    <source>
        <strain evidence="7">B1949</strain>
    </source>
</reference>
<dbReference type="Pfam" id="PF02104">
    <property type="entry name" value="SURF1"/>
    <property type="match status" value="1"/>
</dbReference>
<organism evidence="7 8">
    <name type="scientific">Novosphingobium organovorum</name>
    <dbReference type="NCBI Taxonomy" id="2930092"/>
    <lineage>
        <taxon>Bacteria</taxon>
        <taxon>Pseudomonadati</taxon>
        <taxon>Pseudomonadota</taxon>
        <taxon>Alphaproteobacteria</taxon>
        <taxon>Sphingomonadales</taxon>
        <taxon>Sphingomonadaceae</taxon>
        <taxon>Novosphingobium</taxon>
    </lineage>
</organism>
<keyword evidence="8" id="KW-1185">Reference proteome</keyword>
<dbReference type="CDD" id="cd06662">
    <property type="entry name" value="SURF1"/>
    <property type="match status" value="1"/>
</dbReference>
<proteinExistence type="inferred from homology"/>
<comment type="caution">
    <text evidence="6">Lacks conserved residue(s) required for the propagation of feature annotation.</text>
</comment>
<comment type="caution">
    <text evidence="7">The sequence shown here is derived from an EMBL/GenBank/DDBJ whole genome shotgun (WGS) entry which is preliminary data.</text>
</comment>
<comment type="subcellular location">
    <subcellularLocation>
        <location evidence="6">Cell membrane</location>
        <topology evidence="6">Multi-pass membrane protein</topology>
    </subcellularLocation>
    <subcellularLocation>
        <location evidence="1">Membrane</location>
    </subcellularLocation>
</comment>
<evidence type="ECO:0000256" key="1">
    <source>
        <dbReference type="ARBA" id="ARBA00004370"/>
    </source>
</evidence>
<dbReference type="PROSITE" id="PS50895">
    <property type="entry name" value="SURF1"/>
    <property type="match status" value="1"/>
</dbReference>
<dbReference type="RefSeq" id="WP_244016978.1">
    <property type="nucleotide sequence ID" value="NZ_JALHLF010000007.1"/>
</dbReference>
<dbReference type="PANTHER" id="PTHR23427">
    <property type="entry name" value="SURFEIT LOCUS PROTEIN"/>
    <property type="match status" value="1"/>
</dbReference>
<dbReference type="EMBL" id="JALHLF010000007">
    <property type="protein sequence ID" value="MCJ2181764.1"/>
    <property type="molecule type" value="Genomic_DNA"/>
</dbReference>
<evidence type="ECO:0000256" key="3">
    <source>
        <dbReference type="ARBA" id="ARBA00022692"/>
    </source>
</evidence>
<keyword evidence="3 6" id="KW-0812">Transmembrane</keyword>